<evidence type="ECO:0000313" key="3">
    <source>
        <dbReference type="Proteomes" id="UP000282060"/>
    </source>
</evidence>
<evidence type="ECO:0008006" key="4">
    <source>
        <dbReference type="Google" id="ProtNLM"/>
    </source>
</evidence>
<dbReference type="EMBL" id="RXNV01000001">
    <property type="protein sequence ID" value="RTR34550.1"/>
    <property type="molecule type" value="Genomic_DNA"/>
</dbReference>
<accession>A0A431WGZ7</accession>
<proteinExistence type="predicted"/>
<feature type="region of interest" description="Disordered" evidence="1">
    <location>
        <begin position="64"/>
        <end position="83"/>
    </location>
</feature>
<comment type="caution">
    <text evidence="2">The sequence shown here is derived from an EMBL/GenBank/DDBJ whole genome shotgun (WGS) entry which is preliminary data.</text>
</comment>
<evidence type="ECO:0000256" key="1">
    <source>
        <dbReference type="SAM" id="MobiDB-lite"/>
    </source>
</evidence>
<sequence>MRKLIYEGHVLTNSEGLTDTWKLIIGTQSRIGSLFELRRQVSFYQELGVLPPLRVSLLAAKSAKNDSAKKVGKPVSTKRRKSN</sequence>
<dbReference type="Pfam" id="PF11782">
    <property type="entry name" value="DUF3319"/>
    <property type="match status" value="1"/>
</dbReference>
<feature type="compositionally biased region" description="Basic residues" evidence="1">
    <location>
        <begin position="70"/>
        <end position="83"/>
    </location>
</feature>
<organism evidence="2 3">
    <name type="scientific">Shewanella atlantica</name>
    <dbReference type="NCBI Taxonomy" id="271099"/>
    <lineage>
        <taxon>Bacteria</taxon>
        <taxon>Pseudomonadati</taxon>
        <taxon>Pseudomonadota</taxon>
        <taxon>Gammaproteobacteria</taxon>
        <taxon>Alteromonadales</taxon>
        <taxon>Shewanellaceae</taxon>
        <taxon>Shewanella</taxon>
    </lineage>
</organism>
<dbReference type="InterPro" id="IPR021753">
    <property type="entry name" value="DUF3319"/>
</dbReference>
<dbReference type="OrthoDB" id="6267188at2"/>
<reference evidence="2 3" key="1">
    <citation type="submission" date="2018-12" db="EMBL/GenBank/DDBJ databases">
        <authorList>
            <person name="Yu L."/>
        </authorList>
    </citation>
    <scope>NUCLEOTIDE SEQUENCE [LARGE SCALE GENOMIC DNA]</scope>
    <source>
        <strain evidence="2 3">HAW-EB5</strain>
    </source>
</reference>
<protein>
    <recommendedName>
        <fullName evidence="4">DUF3319 domain-containing protein</fullName>
    </recommendedName>
</protein>
<dbReference type="AlphaFoldDB" id="A0A431WGZ7"/>
<keyword evidence="3" id="KW-1185">Reference proteome</keyword>
<gene>
    <name evidence="2" type="ORF">EKG39_02495</name>
</gene>
<name>A0A431WGZ7_9GAMM</name>
<evidence type="ECO:0000313" key="2">
    <source>
        <dbReference type="EMBL" id="RTR34550.1"/>
    </source>
</evidence>
<dbReference type="Proteomes" id="UP000282060">
    <property type="component" value="Unassembled WGS sequence"/>
</dbReference>